<dbReference type="PANTHER" id="PTHR45726:SF3">
    <property type="entry name" value="LEUKOTRIENE A-4 HYDROLASE"/>
    <property type="match status" value="1"/>
</dbReference>
<feature type="binding site" evidence="1">
    <location>
        <position position="336"/>
    </location>
    <ligand>
        <name>Zn(2+)</name>
        <dbReference type="ChEBI" id="CHEBI:29105"/>
        <note>catalytic</note>
    </ligand>
</feature>
<name>A0A1X7L508_9BACT</name>
<evidence type="ECO:0000256" key="1">
    <source>
        <dbReference type="PIRSR" id="PIRSR634015-3"/>
    </source>
</evidence>
<dbReference type="SUPFAM" id="SSF55486">
    <property type="entry name" value="Metalloproteases ('zincins'), catalytic domain"/>
    <property type="match status" value="1"/>
</dbReference>
<evidence type="ECO:0000259" key="3">
    <source>
        <dbReference type="Pfam" id="PF01433"/>
    </source>
</evidence>
<dbReference type="STRING" id="1028.SAMN05661096_03526"/>
<reference evidence="6" key="1">
    <citation type="submission" date="2017-04" db="EMBL/GenBank/DDBJ databases">
        <authorList>
            <person name="Varghese N."/>
            <person name="Submissions S."/>
        </authorList>
    </citation>
    <scope>NUCLEOTIDE SEQUENCE [LARGE SCALE GENOMIC DNA]</scope>
    <source>
        <strain evidence="6">DSM 4125</strain>
    </source>
</reference>
<protein>
    <submittedName>
        <fullName evidence="5">Peptidase family M1</fullName>
    </submittedName>
</protein>
<dbReference type="InterPro" id="IPR034015">
    <property type="entry name" value="M1_LTA4H"/>
</dbReference>
<dbReference type="InterPro" id="IPR042097">
    <property type="entry name" value="Aminopeptidase_N-like_N_sf"/>
</dbReference>
<evidence type="ECO:0000259" key="4">
    <source>
        <dbReference type="Pfam" id="PF17900"/>
    </source>
</evidence>
<keyword evidence="1" id="KW-0479">Metal-binding</keyword>
<feature type="binding site" evidence="1">
    <location>
        <position position="340"/>
    </location>
    <ligand>
        <name>Zn(2+)</name>
        <dbReference type="ChEBI" id="CHEBI:29105"/>
        <note>catalytic</note>
    </ligand>
</feature>
<dbReference type="Gene3D" id="1.10.390.10">
    <property type="entry name" value="Neutral Protease Domain 2"/>
    <property type="match status" value="1"/>
</dbReference>
<dbReference type="CDD" id="cd09603">
    <property type="entry name" value="M1_APN_like"/>
    <property type="match status" value="1"/>
</dbReference>
<proteinExistence type="predicted"/>
<dbReference type="InterPro" id="IPR027268">
    <property type="entry name" value="Peptidase_M4/M1_CTD_sf"/>
</dbReference>
<evidence type="ECO:0000256" key="2">
    <source>
        <dbReference type="SAM" id="Phobius"/>
    </source>
</evidence>
<evidence type="ECO:0000313" key="6">
    <source>
        <dbReference type="Proteomes" id="UP000193804"/>
    </source>
</evidence>
<keyword evidence="1" id="KW-0862">Zinc</keyword>
<feature type="binding site" evidence="1">
    <location>
        <position position="359"/>
    </location>
    <ligand>
        <name>Zn(2+)</name>
        <dbReference type="ChEBI" id="CHEBI:29105"/>
        <note>catalytic</note>
    </ligand>
</feature>
<keyword evidence="2" id="KW-1133">Transmembrane helix</keyword>
<accession>A0A1X7L508</accession>
<feature type="transmembrane region" description="Helical" evidence="2">
    <location>
        <begin position="6"/>
        <end position="24"/>
    </location>
</feature>
<feature type="domain" description="Peptidase M1 membrane alanine aminopeptidase" evidence="3">
    <location>
        <begin position="326"/>
        <end position="475"/>
    </location>
</feature>
<keyword evidence="2" id="KW-0812">Transmembrane</keyword>
<dbReference type="Pfam" id="PF01433">
    <property type="entry name" value="Peptidase_M1"/>
    <property type="match status" value="1"/>
</dbReference>
<dbReference type="PANTHER" id="PTHR45726">
    <property type="entry name" value="LEUKOTRIENE A-4 HYDROLASE"/>
    <property type="match status" value="1"/>
</dbReference>
<dbReference type="InterPro" id="IPR014782">
    <property type="entry name" value="Peptidase_M1_dom"/>
</dbReference>
<dbReference type="GO" id="GO:0008270">
    <property type="term" value="F:zinc ion binding"/>
    <property type="evidence" value="ECO:0007669"/>
    <property type="project" value="InterPro"/>
</dbReference>
<organism evidence="5 6">
    <name type="scientific">Marivirga sericea</name>
    <dbReference type="NCBI Taxonomy" id="1028"/>
    <lineage>
        <taxon>Bacteria</taxon>
        <taxon>Pseudomonadati</taxon>
        <taxon>Bacteroidota</taxon>
        <taxon>Cytophagia</taxon>
        <taxon>Cytophagales</taxon>
        <taxon>Marivirgaceae</taxon>
        <taxon>Marivirga</taxon>
    </lineage>
</organism>
<dbReference type="Proteomes" id="UP000193804">
    <property type="component" value="Unassembled WGS sequence"/>
</dbReference>
<dbReference type="InterPro" id="IPR045357">
    <property type="entry name" value="Aminopeptidase_N-like_N"/>
</dbReference>
<evidence type="ECO:0000313" key="5">
    <source>
        <dbReference type="EMBL" id="SMG48815.1"/>
    </source>
</evidence>
<dbReference type="OrthoDB" id="100605at2"/>
<feature type="domain" description="Aminopeptidase N-like N-terminal" evidence="4">
    <location>
        <begin position="60"/>
        <end position="235"/>
    </location>
</feature>
<dbReference type="Gene3D" id="2.60.40.1730">
    <property type="entry name" value="tricorn interacting facor f3 domain"/>
    <property type="match status" value="1"/>
</dbReference>
<dbReference type="SUPFAM" id="SSF63737">
    <property type="entry name" value="Leukotriene A4 hydrolase N-terminal domain"/>
    <property type="match status" value="1"/>
</dbReference>
<comment type="cofactor">
    <cofactor evidence="1">
        <name>Zn(2+)</name>
        <dbReference type="ChEBI" id="CHEBI:29105"/>
    </cofactor>
    <text evidence="1">Binds 1 zinc ion per subunit.</text>
</comment>
<dbReference type="Pfam" id="PF17900">
    <property type="entry name" value="Peptidase_M1_N"/>
    <property type="match status" value="1"/>
</dbReference>
<dbReference type="EMBL" id="FXAW01000008">
    <property type="protein sequence ID" value="SMG48815.1"/>
    <property type="molecule type" value="Genomic_DNA"/>
</dbReference>
<dbReference type="GO" id="GO:0008237">
    <property type="term" value="F:metallopeptidase activity"/>
    <property type="evidence" value="ECO:0007669"/>
    <property type="project" value="InterPro"/>
</dbReference>
<keyword evidence="2" id="KW-0472">Membrane</keyword>
<gene>
    <name evidence="5" type="ORF">SAMN05661096_03526</name>
</gene>
<keyword evidence="6" id="KW-1185">Reference proteome</keyword>
<sequence>MRIKTYTFIVIISIICLMLHSCYYKPFVGYTLNKKGFKNFSKKERMAGDNSNPARDYKINRYDWVVEVFPEQQRISGTMDIHLNTLSSQKVLLFDLQKKMRISSYHCSVEDAHINRKGDFLYLKFDKPVPKNTSLKLKISYEGKPANVASQGPVQWKKDKQDRFWISTVTEGIGPHFIMPCNALLNAEADSSSITVTVPDQLVAVANGRLTGVKNHKGNKTKTYRYQILNPINTYSLSFNLGHFVKLTKPYTDISGSERDLVFQVLDYNQDTASSFYDQTPIIFKELEKLYGGFPFWEDGSKFIESTFSAMEHQSGIAMGSNYRNNWKEFNTTLIHELAHEWWGNSVTGLDYCDIWMHEGMATYSEALVLERIYGPDAYDLRIKLAARRVKNTIPILKECGVLYNSWVNPADQDIYNKGALMMHSLRIVVDNDSLFFNTLADIQNDLAKQNVSTASLIAKFNNLLGNDYSSLFEYYLKEAKPPVLEVFIDKEEDKIYYRWQEEIPFYKDGEISIEQDDKEFHLIPTTAYKSIKLKNAIPISFQIEKSIYYTVKYQKEI</sequence>
<dbReference type="AlphaFoldDB" id="A0A1X7L508"/>
<dbReference type="RefSeq" id="WP_085518654.1">
    <property type="nucleotide sequence ID" value="NZ_FXAW01000008.1"/>
</dbReference>